<feature type="domain" description="Mitochondrial splicing suppressor 51-like C-terminal" evidence="1">
    <location>
        <begin position="199"/>
        <end position="271"/>
    </location>
</feature>
<proteinExistence type="predicted"/>
<dbReference type="PANTHER" id="PTHR47570">
    <property type="entry name" value="ZINC ION BINDING PROTEIN"/>
    <property type="match status" value="1"/>
</dbReference>
<evidence type="ECO:0000259" key="1">
    <source>
        <dbReference type="Pfam" id="PF20179"/>
    </source>
</evidence>
<reference evidence="2 3" key="1">
    <citation type="journal article" date="2022" name="Front. Cell. Infect. Microbiol.">
        <title>The Genomes of Two Strains of Taenia crassiceps the Animal Model for the Study of Human Cysticercosis.</title>
        <authorList>
            <person name="Bobes R.J."/>
            <person name="Estrada K."/>
            <person name="Rios-Valencia D.G."/>
            <person name="Calderon-Gallegos A."/>
            <person name="de la Torre P."/>
            <person name="Carrero J.C."/>
            <person name="Sanchez-Flores A."/>
            <person name="Laclette J.P."/>
        </authorList>
    </citation>
    <scope>NUCLEOTIDE SEQUENCE [LARGE SCALE GENOMIC DNA]</scope>
    <source>
        <strain evidence="2">WFUcys</strain>
    </source>
</reference>
<dbReference type="EMBL" id="JAKROA010000006">
    <property type="protein sequence ID" value="KAL5106205.1"/>
    <property type="molecule type" value="Genomic_DNA"/>
</dbReference>
<name>A0ABR4Q9B0_9CEST</name>
<dbReference type="PANTHER" id="PTHR47570:SF1">
    <property type="entry name" value="ZINC ION BINDING PROTEIN"/>
    <property type="match status" value="1"/>
</dbReference>
<evidence type="ECO:0000313" key="3">
    <source>
        <dbReference type="Proteomes" id="UP001651158"/>
    </source>
</evidence>
<dbReference type="InterPro" id="IPR046824">
    <property type="entry name" value="Mss51-like_C"/>
</dbReference>
<dbReference type="Proteomes" id="UP001651158">
    <property type="component" value="Unassembled WGS sequence"/>
</dbReference>
<organism evidence="2 3">
    <name type="scientific">Taenia crassiceps</name>
    <dbReference type="NCBI Taxonomy" id="6207"/>
    <lineage>
        <taxon>Eukaryota</taxon>
        <taxon>Metazoa</taxon>
        <taxon>Spiralia</taxon>
        <taxon>Lophotrochozoa</taxon>
        <taxon>Platyhelminthes</taxon>
        <taxon>Cestoda</taxon>
        <taxon>Eucestoda</taxon>
        <taxon>Cyclophyllidea</taxon>
        <taxon>Taeniidae</taxon>
        <taxon>Taenia</taxon>
    </lineage>
</organism>
<dbReference type="Pfam" id="PF20179">
    <property type="entry name" value="MSS51_C"/>
    <property type="match status" value="1"/>
</dbReference>
<accession>A0ABR4Q9B0</accession>
<gene>
    <name evidence="2" type="ORF">TcWFU_004943</name>
</gene>
<keyword evidence="3" id="KW-1185">Reference proteome</keyword>
<evidence type="ECO:0000313" key="2">
    <source>
        <dbReference type="EMBL" id="KAL5106205.1"/>
    </source>
</evidence>
<sequence>MAVALGDRSERDSCPSTLCSHSARQFCIVPSVAGSKIWKVILIHSIHIDFGKRLLLSFHGRNYAPFYKSPGDNLEEWTGLIYDSCSLKQLKSEKFFQDPQEEEDALLRAYASPSDVISLALHPQIGPISSSSRLVSVSLCDWAEFYTWLGISFSSPLALLLHWPLTIYHTLNELLPTSGGRMIQRILDKRSRLAPCIQVITMIGPNISPYANGKKYLLSHRMSASIWRGTYHQYVDDALLSGAYRSPDLVIGFNVGFVAYPTWKKTLEVLKILRSVGLHHGIDTFDPRSTLALLTLNPFRSPILIRVEAYSNC</sequence>
<protein>
    <recommendedName>
        <fullName evidence="1">Mitochondrial splicing suppressor 51-like C-terminal domain-containing protein</fullName>
    </recommendedName>
</protein>
<comment type="caution">
    <text evidence="2">The sequence shown here is derived from an EMBL/GenBank/DDBJ whole genome shotgun (WGS) entry which is preliminary data.</text>
</comment>